<keyword evidence="3" id="KW-1185">Reference proteome</keyword>
<evidence type="ECO:0000256" key="1">
    <source>
        <dbReference type="SAM" id="Phobius"/>
    </source>
</evidence>
<dbReference type="eggNOG" id="ENOG503125V">
    <property type="taxonomic scope" value="Bacteria"/>
</dbReference>
<feature type="transmembrane region" description="Helical" evidence="1">
    <location>
        <begin position="55"/>
        <end position="75"/>
    </location>
</feature>
<feature type="transmembrane region" description="Helical" evidence="1">
    <location>
        <begin position="87"/>
        <end position="104"/>
    </location>
</feature>
<proteinExistence type="predicted"/>
<feature type="transmembrane region" description="Helical" evidence="1">
    <location>
        <begin position="12"/>
        <end position="35"/>
    </location>
</feature>
<accession>C7RE56</accession>
<keyword evidence="1" id="KW-1133">Transmembrane helix</keyword>
<reference evidence="2 3" key="1">
    <citation type="journal article" date="2009" name="Stand. Genomic Sci.">
        <title>Complete genome sequence of Anaerococcus prevotii type strain (PC1).</title>
        <authorList>
            <person name="Labutti K."/>
            <person name="Pukall R."/>
            <person name="Steenblock K."/>
            <person name="Glavina Del Rio T."/>
            <person name="Tice H."/>
            <person name="Copeland A."/>
            <person name="Cheng J.F."/>
            <person name="Lucas S."/>
            <person name="Chen F."/>
            <person name="Nolan M."/>
            <person name="Bruce D."/>
            <person name="Goodwin L."/>
            <person name="Pitluck S."/>
            <person name="Ivanova N."/>
            <person name="Mavromatis K."/>
            <person name="Ovchinnikova G."/>
            <person name="Pati A."/>
            <person name="Chen A."/>
            <person name="Palaniappan K."/>
            <person name="Land M."/>
            <person name="Hauser L."/>
            <person name="Chang Y.J."/>
            <person name="Jeffries C.D."/>
            <person name="Chain P."/>
            <person name="Saunders E."/>
            <person name="Brettin T."/>
            <person name="Detter J.C."/>
            <person name="Han C."/>
            <person name="Goker M."/>
            <person name="Bristow J."/>
            <person name="Eisen J.A."/>
            <person name="Markowitz V."/>
            <person name="Hugenholtz P."/>
            <person name="Kyrpides N.C."/>
            <person name="Klenk H.P."/>
            <person name="Lapidus A."/>
        </authorList>
    </citation>
    <scope>NUCLEOTIDE SEQUENCE [LARGE SCALE GENOMIC DNA]</scope>
    <source>
        <strain evidence="3">ATCC 9321 / DSM 20548 / JCM 6508 / NCTC 11806 / PC1</strain>
    </source>
</reference>
<feature type="transmembrane region" description="Helical" evidence="1">
    <location>
        <begin position="124"/>
        <end position="157"/>
    </location>
</feature>
<keyword evidence="1" id="KW-0472">Membrane</keyword>
<dbReference type="KEGG" id="apr:Apre_1446"/>
<dbReference type="Proteomes" id="UP000002294">
    <property type="component" value="Chromosome"/>
</dbReference>
<evidence type="ECO:0000313" key="2">
    <source>
        <dbReference type="EMBL" id="ACV29469.1"/>
    </source>
</evidence>
<dbReference type="HOGENOM" id="CLU_077428_0_0_9"/>
<dbReference type="EMBL" id="CP001708">
    <property type="protein sequence ID" value="ACV29469.1"/>
    <property type="molecule type" value="Genomic_DNA"/>
</dbReference>
<keyword evidence="1" id="KW-0812">Transmembrane</keyword>
<feature type="transmembrane region" description="Helical" evidence="1">
    <location>
        <begin position="169"/>
        <end position="190"/>
    </location>
</feature>
<gene>
    <name evidence="2" type="ordered locus">Apre_1446</name>
</gene>
<evidence type="ECO:0000313" key="3">
    <source>
        <dbReference type="Proteomes" id="UP000002294"/>
    </source>
</evidence>
<protein>
    <submittedName>
        <fullName evidence="2">Uncharacterized protein</fullName>
    </submittedName>
</protein>
<name>C7RE56_ANAPD</name>
<dbReference type="AlphaFoldDB" id="C7RE56"/>
<feature type="transmembrane region" description="Helical" evidence="1">
    <location>
        <begin position="202"/>
        <end position="222"/>
    </location>
</feature>
<sequence length="306" mass="36441">MYANIRFKEKNLGIFSTREISILIWLTIIISLILIKKETRIAFIDCIKLLFEPKIAIIWFIYCLYIFLITILLTNLSIWKRIYIKDIIIWTILVGMINYFKSITDNDSVFSLRKLIKDNINVTIIVEFIISIFTFDIILELIIAPIATILSLLSLYIERNSNYENVYKIIDGIMGAFGLFLAFKTIGVGIYEYKYLNIKDTLVSFMIPIIYSFLSITLYYIIRLYVRYEVVFVSLPFSRVINSKIKKRRFYKIFKVCRFSIEKLEYFYKNYVPYMYESMSEEEFDDVLKSFILECQSTYLETSNEK</sequence>
<organism evidence="2 3">
    <name type="scientific">Anaerococcus prevotii (strain ATCC 9321 / DSM 20548 / JCM 6508 / NCTC 11806 / PC1)</name>
    <name type="common">Peptostreptococcus prevotii</name>
    <name type="synonym">Peptococcus prevotii</name>
    <dbReference type="NCBI Taxonomy" id="525919"/>
    <lineage>
        <taxon>Bacteria</taxon>
        <taxon>Bacillati</taxon>
        <taxon>Bacillota</taxon>
        <taxon>Tissierellia</taxon>
        <taxon>Tissierellales</taxon>
        <taxon>Peptoniphilaceae</taxon>
        <taxon>Anaerococcus</taxon>
    </lineage>
</organism>